<comment type="cofactor">
    <cofactor evidence="9 10">
        <name>Zn(2+)</name>
        <dbReference type="ChEBI" id="CHEBI:29105"/>
    </cofactor>
    <text evidence="9 10">Binds 1 zinc ion per subunit.</text>
</comment>
<dbReference type="Proteomes" id="UP000053660">
    <property type="component" value="Unassembled WGS sequence"/>
</dbReference>
<dbReference type="GO" id="GO:0006508">
    <property type="term" value="P:proteolysis"/>
    <property type="evidence" value="ECO:0007669"/>
    <property type="project" value="UniProtKB-KW"/>
</dbReference>
<keyword evidence="6 9" id="KW-0482">Metalloprotease</keyword>
<dbReference type="SUPFAM" id="SSF49854">
    <property type="entry name" value="Spermadhesin, CUB domain"/>
    <property type="match status" value="1"/>
</dbReference>
<dbReference type="OrthoDB" id="291007at2759"/>
<evidence type="ECO:0000256" key="2">
    <source>
        <dbReference type="ARBA" id="ARBA00022670"/>
    </source>
</evidence>
<evidence type="ECO:0000256" key="5">
    <source>
        <dbReference type="ARBA" id="ARBA00022833"/>
    </source>
</evidence>
<dbReference type="EMBL" id="KN550688">
    <property type="protein sequence ID" value="KHJ93611.1"/>
    <property type="molecule type" value="Genomic_DNA"/>
</dbReference>
<reference evidence="13 14" key="1">
    <citation type="submission" date="2014-03" db="EMBL/GenBank/DDBJ databases">
        <title>Draft genome of the hookworm Oesophagostomum dentatum.</title>
        <authorList>
            <person name="Mitreva M."/>
        </authorList>
    </citation>
    <scope>NUCLEOTIDE SEQUENCE [LARGE SCALE GENOMIC DNA]</scope>
    <source>
        <strain evidence="13 14">OD-Hann</strain>
    </source>
</reference>
<dbReference type="InterPro" id="IPR035914">
    <property type="entry name" value="Sperma_CUB_dom_sf"/>
</dbReference>
<evidence type="ECO:0000259" key="12">
    <source>
        <dbReference type="PROSITE" id="PS51864"/>
    </source>
</evidence>
<evidence type="ECO:0000256" key="7">
    <source>
        <dbReference type="ARBA" id="ARBA00023157"/>
    </source>
</evidence>
<dbReference type="Pfam" id="PF01400">
    <property type="entry name" value="Astacin"/>
    <property type="match status" value="2"/>
</dbReference>
<feature type="disulfide bond" evidence="9">
    <location>
        <begin position="291"/>
        <end position="446"/>
    </location>
</feature>
<keyword evidence="1" id="KW-0245">EGF-like domain</keyword>
<keyword evidence="4 9" id="KW-0378">Hydrolase</keyword>
<keyword evidence="7 9" id="KW-1015">Disulfide bond</keyword>
<feature type="binding site" evidence="9">
    <location>
        <position position="14"/>
    </location>
    <ligand>
        <name>Zn(2+)</name>
        <dbReference type="ChEBI" id="CHEBI:29105"/>
        <note>catalytic</note>
    </ligand>
</feature>
<keyword evidence="3 9" id="KW-0479">Metal-binding</keyword>
<evidence type="ECO:0000256" key="8">
    <source>
        <dbReference type="PROSITE-ProRule" id="PRU00059"/>
    </source>
</evidence>
<evidence type="ECO:0000256" key="1">
    <source>
        <dbReference type="ARBA" id="ARBA00022536"/>
    </source>
</evidence>
<evidence type="ECO:0000313" key="14">
    <source>
        <dbReference type="Proteomes" id="UP000053660"/>
    </source>
</evidence>
<keyword evidence="2 9" id="KW-0645">Protease</keyword>
<feature type="domain" description="CUB" evidence="11">
    <location>
        <begin position="454"/>
        <end position="562"/>
    </location>
</feature>
<feature type="binding site" evidence="9">
    <location>
        <position position="343"/>
    </location>
    <ligand>
        <name>Zn(2+)</name>
        <dbReference type="ChEBI" id="CHEBI:29105"/>
        <note>catalytic</note>
    </ligand>
</feature>
<name>A0A0B1TBX7_OESDE</name>
<evidence type="ECO:0000313" key="13">
    <source>
        <dbReference type="EMBL" id="KHJ93611.1"/>
    </source>
</evidence>
<feature type="binding site" evidence="9">
    <location>
        <position position="24"/>
    </location>
    <ligand>
        <name>Zn(2+)</name>
        <dbReference type="ChEBI" id="CHEBI:29105"/>
        <note>catalytic</note>
    </ligand>
</feature>
<dbReference type="GO" id="GO:0004222">
    <property type="term" value="F:metalloendopeptidase activity"/>
    <property type="evidence" value="ECO:0007669"/>
    <property type="project" value="UniProtKB-UniRule"/>
</dbReference>
<dbReference type="InterPro" id="IPR034035">
    <property type="entry name" value="Astacin-like_dom"/>
</dbReference>
<proteinExistence type="predicted"/>
<feature type="domain" description="CUB" evidence="11">
    <location>
        <begin position="157"/>
        <end position="278"/>
    </location>
</feature>
<dbReference type="PANTHER" id="PTHR10127">
    <property type="entry name" value="DISCOIDIN, CUB, EGF, LAMININ , AND ZINC METALLOPROTEASE DOMAIN CONTAINING"/>
    <property type="match status" value="1"/>
</dbReference>
<dbReference type="EC" id="3.4.24.-" evidence="10"/>
<dbReference type="SUPFAM" id="SSF55486">
    <property type="entry name" value="Metalloproteases ('zincins'), catalytic domain"/>
    <property type="match status" value="2"/>
</dbReference>
<accession>A0A0B1TBX7</accession>
<dbReference type="InterPro" id="IPR006026">
    <property type="entry name" value="Peptidase_Metallo"/>
</dbReference>
<evidence type="ECO:0000256" key="3">
    <source>
        <dbReference type="ARBA" id="ARBA00022723"/>
    </source>
</evidence>
<feature type="active site" evidence="9">
    <location>
        <position position="344"/>
    </location>
</feature>
<protein>
    <recommendedName>
        <fullName evidence="10">Metalloendopeptidase</fullName>
        <ecNumber evidence="10">3.4.24.-</ecNumber>
    </recommendedName>
</protein>
<feature type="domain" description="Peptidase M12A" evidence="12">
    <location>
        <begin position="229"/>
        <end position="447"/>
    </location>
</feature>
<keyword evidence="14" id="KW-1185">Reference proteome</keyword>
<feature type="active site" evidence="9">
    <location>
        <position position="15"/>
    </location>
</feature>
<dbReference type="InterPro" id="IPR024079">
    <property type="entry name" value="MetalloPept_cat_dom_sf"/>
</dbReference>
<dbReference type="PROSITE" id="PS01180">
    <property type="entry name" value="CUB"/>
    <property type="match status" value="2"/>
</dbReference>
<keyword evidence="5 9" id="KW-0862">Zinc</keyword>
<gene>
    <name evidence="13" type="ORF">OESDEN_06475</name>
</gene>
<dbReference type="InterPro" id="IPR000859">
    <property type="entry name" value="CUB_dom"/>
</dbReference>
<feature type="binding site" evidence="9">
    <location>
        <position position="353"/>
    </location>
    <ligand>
        <name>Zn(2+)</name>
        <dbReference type="ChEBI" id="CHEBI:29105"/>
        <note>catalytic</note>
    </ligand>
</feature>
<organism evidence="13 14">
    <name type="scientific">Oesophagostomum dentatum</name>
    <name type="common">Nodular worm</name>
    <dbReference type="NCBI Taxonomy" id="61180"/>
    <lineage>
        <taxon>Eukaryota</taxon>
        <taxon>Metazoa</taxon>
        <taxon>Ecdysozoa</taxon>
        <taxon>Nematoda</taxon>
        <taxon>Chromadorea</taxon>
        <taxon>Rhabditida</taxon>
        <taxon>Rhabditina</taxon>
        <taxon>Rhabditomorpha</taxon>
        <taxon>Strongyloidea</taxon>
        <taxon>Strongylidae</taxon>
        <taxon>Oesophagostomum</taxon>
    </lineage>
</organism>
<evidence type="ECO:0000256" key="6">
    <source>
        <dbReference type="ARBA" id="ARBA00023049"/>
    </source>
</evidence>
<evidence type="ECO:0000259" key="11">
    <source>
        <dbReference type="PROSITE" id="PS01180"/>
    </source>
</evidence>
<sequence>MLGEGCETFGHIAHELGHALGLLHTMQRYDRDDYITVVQDSLKNIYYAAQFGKHPQETNENYRNWIRLWKYYELPLEKPSLLPHDERYRFTMGSEMISFADLSMINEHYFCKEICREAGNAIVCENGGFPHPRNCSRCLCPGGYGGDDCTQRPDDGCGKEVQATSNWQKIKLVFANDKKEYLDGYRKCTYWITSPKNTRIEVEFYSNHFGLEEDSCATAGVEIKTNKDQTLTGYRLCSTDANGWKFTSYTNTVPVITYTRDFLPNRATIYYRSALIKTFEEAIEAWRRDTCINFTKIDQDDEVHDRIRVTAEYQGCSSPVGKQGGEQFLILGRGCRTFRNMAHELGHALGFFHAMQRHDRDDYITVKKKNMATGYYNTEFGKQSNETNENYGIEYDYGSIMNYPWKSVFSGNKPSILPRDDRYKFTLGSGMISFSDLSMMNELYSCKGEPDDGCGKLLKAERWWQREDVVFKNYRREYIDGYQKCTYWIEAPNGFKIEVKFHPKYFERQEDGCISAGVEIKTNEDQTLTGYSEKGCFNDRRIYQSTFCEETFGTVAAYLEKG</sequence>
<feature type="domain" description="Peptidase M12A" evidence="12">
    <location>
        <begin position="1"/>
        <end position="112"/>
    </location>
</feature>
<dbReference type="CDD" id="cd04280">
    <property type="entry name" value="ZnMc_astacin_like"/>
    <property type="match status" value="1"/>
</dbReference>
<dbReference type="PROSITE" id="PS51864">
    <property type="entry name" value="ASTACIN"/>
    <property type="match status" value="2"/>
</dbReference>
<comment type="caution">
    <text evidence="8">Lacks conserved residue(s) required for the propagation of feature annotation.</text>
</comment>
<evidence type="ECO:0000256" key="4">
    <source>
        <dbReference type="ARBA" id="ARBA00022801"/>
    </source>
</evidence>
<evidence type="ECO:0000256" key="10">
    <source>
        <dbReference type="RuleBase" id="RU361183"/>
    </source>
</evidence>
<dbReference type="PANTHER" id="PTHR10127:SF793">
    <property type="entry name" value="ZINC METALLOPROTEINASE NAS-31"/>
    <property type="match status" value="1"/>
</dbReference>
<feature type="binding site" evidence="9">
    <location>
        <position position="18"/>
    </location>
    <ligand>
        <name>Zn(2+)</name>
        <dbReference type="ChEBI" id="CHEBI:29105"/>
        <note>catalytic</note>
    </ligand>
</feature>
<feature type="binding site" evidence="9">
    <location>
        <position position="347"/>
    </location>
    <ligand>
        <name>Zn(2+)</name>
        <dbReference type="ChEBI" id="CHEBI:29105"/>
        <note>catalytic</note>
    </ligand>
</feature>
<dbReference type="PRINTS" id="PR00480">
    <property type="entry name" value="ASTACIN"/>
</dbReference>
<dbReference type="GO" id="GO:0008270">
    <property type="term" value="F:zinc ion binding"/>
    <property type="evidence" value="ECO:0007669"/>
    <property type="project" value="UniProtKB-UniRule"/>
</dbReference>
<dbReference type="Gene3D" id="3.40.390.10">
    <property type="entry name" value="Collagenase (Catalytic Domain)"/>
    <property type="match status" value="2"/>
</dbReference>
<evidence type="ECO:0000256" key="9">
    <source>
        <dbReference type="PROSITE-ProRule" id="PRU01211"/>
    </source>
</evidence>
<dbReference type="SMART" id="SM00235">
    <property type="entry name" value="ZnMc"/>
    <property type="match status" value="1"/>
</dbReference>
<dbReference type="InterPro" id="IPR001506">
    <property type="entry name" value="Peptidase_M12A"/>
</dbReference>
<dbReference type="AlphaFoldDB" id="A0A0B1TBX7"/>